<evidence type="ECO:0000313" key="2">
    <source>
        <dbReference type="Proteomes" id="UP000257323"/>
    </source>
</evidence>
<evidence type="ECO:0000313" key="1">
    <source>
        <dbReference type="EMBL" id="RFT16594.1"/>
    </source>
</evidence>
<gene>
    <name evidence="1" type="ORF">OP8BY_1207</name>
</gene>
<dbReference type="Proteomes" id="UP000257323">
    <property type="component" value="Unassembled WGS sequence"/>
</dbReference>
<accession>A0A3E2BPF8</accession>
<proteinExistence type="predicted"/>
<name>A0A3E2BPF8_9BACT</name>
<sequence>MQLVFLARQAGPRVRKFQDVHADRHGISDLARGQVWMIRTGLLLLKDHPGEA</sequence>
<dbReference type="AlphaFoldDB" id="A0A3E2BPF8"/>
<protein>
    <submittedName>
        <fullName evidence="1">Uncharacterized protein</fullName>
    </submittedName>
</protein>
<reference evidence="1 2" key="1">
    <citation type="submission" date="2018-08" db="EMBL/GenBank/DDBJ databases">
        <title>Genome analysis of the thermophilic bacterium of the candidate phylum Aminicenantes from deep subsurface aquifer revealed its physiology and ecological role.</title>
        <authorList>
            <person name="Kadnikov V.V."/>
            <person name="Mardanov A.V."/>
            <person name="Beletsky A.V."/>
            <person name="Karnachuk O.V."/>
            <person name="Ravin N.V."/>
        </authorList>
    </citation>
    <scope>NUCLEOTIDE SEQUENCE [LARGE SCALE GENOMIC DNA]</scope>
    <source>
        <strain evidence="1">BY38</strain>
    </source>
</reference>
<comment type="caution">
    <text evidence="1">The sequence shown here is derived from an EMBL/GenBank/DDBJ whole genome shotgun (WGS) entry which is preliminary data.</text>
</comment>
<organism evidence="1 2">
    <name type="scientific">Candidatus Saccharicenans subterraneus</name>
    <dbReference type="NCBI Taxonomy" id="2508984"/>
    <lineage>
        <taxon>Bacteria</taxon>
        <taxon>Candidatus Aminicenantota</taxon>
        <taxon>Candidatus Aminicenantia</taxon>
        <taxon>Candidatus Aminicenantales</taxon>
        <taxon>Candidatus Saccharicenantaceae</taxon>
        <taxon>Candidatus Saccharicenans</taxon>
    </lineage>
</organism>
<dbReference type="EMBL" id="QUAH01000002">
    <property type="protein sequence ID" value="RFT16594.1"/>
    <property type="molecule type" value="Genomic_DNA"/>
</dbReference>